<accession>A0AAW1XKU0</accession>
<evidence type="ECO:0000313" key="2">
    <source>
        <dbReference type="EMBL" id="KAK9936966.1"/>
    </source>
</evidence>
<dbReference type="EMBL" id="JBEDUW010000003">
    <property type="protein sequence ID" value="KAK9936966.1"/>
    <property type="molecule type" value="Genomic_DNA"/>
</dbReference>
<organism evidence="2 3">
    <name type="scientific">Rubus argutus</name>
    <name type="common">Southern blackberry</name>
    <dbReference type="NCBI Taxonomy" id="59490"/>
    <lineage>
        <taxon>Eukaryota</taxon>
        <taxon>Viridiplantae</taxon>
        <taxon>Streptophyta</taxon>
        <taxon>Embryophyta</taxon>
        <taxon>Tracheophyta</taxon>
        <taxon>Spermatophyta</taxon>
        <taxon>Magnoliopsida</taxon>
        <taxon>eudicotyledons</taxon>
        <taxon>Gunneridae</taxon>
        <taxon>Pentapetalae</taxon>
        <taxon>rosids</taxon>
        <taxon>fabids</taxon>
        <taxon>Rosales</taxon>
        <taxon>Rosaceae</taxon>
        <taxon>Rosoideae</taxon>
        <taxon>Rosoideae incertae sedis</taxon>
        <taxon>Rubus</taxon>
    </lineage>
</organism>
<name>A0AAW1XKU0_RUBAR</name>
<feature type="region of interest" description="Disordered" evidence="1">
    <location>
        <begin position="1"/>
        <end position="27"/>
    </location>
</feature>
<feature type="region of interest" description="Disordered" evidence="1">
    <location>
        <begin position="65"/>
        <end position="109"/>
    </location>
</feature>
<dbReference type="AlphaFoldDB" id="A0AAW1XKU0"/>
<gene>
    <name evidence="2" type="ORF">M0R45_013785</name>
</gene>
<protein>
    <submittedName>
        <fullName evidence="2">Uncharacterized protein</fullName>
    </submittedName>
</protein>
<feature type="compositionally biased region" description="Basic residues" evidence="1">
    <location>
        <begin position="76"/>
        <end position="95"/>
    </location>
</feature>
<sequence>MAPYSQHPNRSTEPSQRAVLPQSQSLRPRCSCYPVRHRPCTSMPATQYPQPITVDHHRRREAAFLRPSCCKSRSQLTRRRSSPPRPPQRRCRRPLSKPSISHHPSAAEP</sequence>
<keyword evidence="3" id="KW-1185">Reference proteome</keyword>
<feature type="compositionally biased region" description="Polar residues" evidence="1">
    <location>
        <begin position="1"/>
        <end position="26"/>
    </location>
</feature>
<dbReference type="Proteomes" id="UP001457282">
    <property type="component" value="Unassembled WGS sequence"/>
</dbReference>
<comment type="caution">
    <text evidence="2">The sequence shown here is derived from an EMBL/GenBank/DDBJ whole genome shotgun (WGS) entry which is preliminary data.</text>
</comment>
<reference evidence="2 3" key="1">
    <citation type="journal article" date="2023" name="G3 (Bethesda)">
        <title>A chromosome-length genome assembly and annotation of blackberry (Rubus argutus, cv. 'Hillquist').</title>
        <authorList>
            <person name="Bruna T."/>
            <person name="Aryal R."/>
            <person name="Dudchenko O."/>
            <person name="Sargent D.J."/>
            <person name="Mead D."/>
            <person name="Buti M."/>
            <person name="Cavallini A."/>
            <person name="Hytonen T."/>
            <person name="Andres J."/>
            <person name="Pham M."/>
            <person name="Weisz D."/>
            <person name="Mascagni F."/>
            <person name="Usai G."/>
            <person name="Natali L."/>
            <person name="Bassil N."/>
            <person name="Fernandez G.E."/>
            <person name="Lomsadze A."/>
            <person name="Armour M."/>
            <person name="Olukolu B."/>
            <person name="Poorten T."/>
            <person name="Britton C."/>
            <person name="Davik J."/>
            <person name="Ashrafi H."/>
            <person name="Aiden E.L."/>
            <person name="Borodovsky M."/>
            <person name="Worthington M."/>
        </authorList>
    </citation>
    <scope>NUCLEOTIDE SEQUENCE [LARGE SCALE GENOMIC DNA]</scope>
    <source>
        <strain evidence="2">PI 553951</strain>
    </source>
</reference>
<evidence type="ECO:0000256" key="1">
    <source>
        <dbReference type="SAM" id="MobiDB-lite"/>
    </source>
</evidence>
<proteinExistence type="predicted"/>
<evidence type="ECO:0000313" key="3">
    <source>
        <dbReference type="Proteomes" id="UP001457282"/>
    </source>
</evidence>